<keyword evidence="2" id="KW-1185">Reference proteome</keyword>
<proteinExistence type="predicted"/>
<gene>
    <name evidence="1" type="ORF">RHMOL_Rhmol10G0253200</name>
</gene>
<accession>A0ACC0M735</accession>
<organism evidence="1 2">
    <name type="scientific">Rhododendron molle</name>
    <name type="common">Chinese azalea</name>
    <name type="synonym">Azalea mollis</name>
    <dbReference type="NCBI Taxonomy" id="49168"/>
    <lineage>
        <taxon>Eukaryota</taxon>
        <taxon>Viridiplantae</taxon>
        <taxon>Streptophyta</taxon>
        <taxon>Embryophyta</taxon>
        <taxon>Tracheophyta</taxon>
        <taxon>Spermatophyta</taxon>
        <taxon>Magnoliopsida</taxon>
        <taxon>eudicotyledons</taxon>
        <taxon>Gunneridae</taxon>
        <taxon>Pentapetalae</taxon>
        <taxon>asterids</taxon>
        <taxon>Ericales</taxon>
        <taxon>Ericaceae</taxon>
        <taxon>Ericoideae</taxon>
        <taxon>Rhodoreae</taxon>
        <taxon>Rhododendron</taxon>
    </lineage>
</organism>
<comment type="caution">
    <text evidence="1">The sequence shown here is derived from an EMBL/GenBank/DDBJ whole genome shotgun (WGS) entry which is preliminary data.</text>
</comment>
<protein>
    <submittedName>
        <fullName evidence="1">Uncharacterized protein</fullName>
    </submittedName>
</protein>
<reference evidence="1" key="1">
    <citation type="submission" date="2022-02" db="EMBL/GenBank/DDBJ databases">
        <title>Plant Genome Project.</title>
        <authorList>
            <person name="Zhang R.-G."/>
        </authorList>
    </citation>
    <scope>NUCLEOTIDE SEQUENCE</scope>
    <source>
        <strain evidence="1">AT1</strain>
    </source>
</reference>
<evidence type="ECO:0000313" key="1">
    <source>
        <dbReference type="EMBL" id="KAI8536389.1"/>
    </source>
</evidence>
<dbReference type="Proteomes" id="UP001062846">
    <property type="component" value="Chromosome 10"/>
</dbReference>
<sequence length="79" mass="8867">MLASKYAFSALLVDVVSLIALWLATAVVGAIDSIPVFPKVMEVVGLSFTIWFSTRYLLFKENREELFAEIEEIKQKVIG</sequence>
<evidence type="ECO:0000313" key="2">
    <source>
        <dbReference type="Proteomes" id="UP001062846"/>
    </source>
</evidence>
<dbReference type="EMBL" id="CM046397">
    <property type="protein sequence ID" value="KAI8536389.1"/>
    <property type="molecule type" value="Genomic_DNA"/>
</dbReference>
<name>A0ACC0M735_RHOML</name>